<dbReference type="GO" id="GO:0005506">
    <property type="term" value="F:iron ion binding"/>
    <property type="evidence" value="ECO:0007669"/>
    <property type="project" value="UniProtKB-UniRule"/>
</dbReference>
<feature type="binding site" evidence="7">
    <location>
        <position position="318"/>
    </location>
    <ligand>
        <name>Fe(3+)</name>
        <dbReference type="ChEBI" id="CHEBI:29034"/>
    </ligand>
</feature>
<evidence type="ECO:0000256" key="1">
    <source>
        <dbReference type="ARBA" id="ARBA00012864"/>
    </source>
</evidence>
<comment type="catalytic activity">
    <reaction evidence="7">
        <text>4-imidazolone-5-propanoate + H2O = N-formimidoyl-L-glutamate</text>
        <dbReference type="Rhea" id="RHEA:23660"/>
        <dbReference type="ChEBI" id="CHEBI:15377"/>
        <dbReference type="ChEBI" id="CHEBI:58928"/>
        <dbReference type="ChEBI" id="CHEBI:77893"/>
        <dbReference type="EC" id="3.5.2.7"/>
    </reaction>
</comment>
<feature type="binding site" evidence="7">
    <location>
        <position position="243"/>
    </location>
    <ligand>
        <name>Fe(3+)</name>
        <dbReference type="ChEBI" id="CHEBI:29034"/>
    </ligand>
</feature>
<feature type="binding site" evidence="7">
    <location>
        <position position="75"/>
    </location>
    <ligand>
        <name>Zn(2+)</name>
        <dbReference type="ChEBI" id="CHEBI:29105"/>
    </ligand>
</feature>
<comment type="cofactor">
    <cofactor evidence="7">
        <name>Zn(2+)</name>
        <dbReference type="ChEBI" id="CHEBI:29105"/>
    </cofactor>
    <cofactor evidence="7">
        <name>Fe(3+)</name>
        <dbReference type="ChEBI" id="CHEBI:29034"/>
    </cofactor>
    <text evidence="7">Binds 1 zinc or iron ion per subunit.</text>
</comment>
<dbReference type="OrthoDB" id="9776455at2"/>
<dbReference type="GO" id="GO:0019557">
    <property type="term" value="P:L-histidine catabolic process to glutamate and formate"/>
    <property type="evidence" value="ECO:0007669"/>
    <property type="project" value="UniProtKB-UniPathway"/>
</dbReference>
<comment type="similarity">
    <text evidence="7">Belongs to the metallo-dependent hydrolases superfamily. HutI family.</text>
</comment>
<accession>A0A2U2BWX1</accession>
<feature type="binding site" evidence="7">
    <location>
        <position position="82"/>
    </location>
    <ligand>
        <name>4-imidazolone-5-propanoate</name>
        <dbReference type="ChEBI" id="CHEBI:77893"/>
    </ligand>
</feature>
<organism evidence="9 10">
    <name type="scientific">Marinicauda salina</name>
    <dbReference type="NCBI Taxonomy" id="2135793"/>
    <lineage>
        <taxon>Bacteria</taxon>
        <taxon>Pseudomonadati</taxon>
        <taxon>Pseudomonadota</taxon>
        <taxon>Alphaproteobacteria</taxon>
        <taxon>Maricaulales</taxon>
        <taxon>Maricaulaceae</taxon>
        <taxon>Marinicauda</taxon>
    </lineage>
</organism>
<dbReference type="HAMAP" id="MF_00372">
    <property type="entry name" value="HutI"/>
    <property type="match status" value="1"/>
</dbReference>
<feature type="binding site" evidence="7">
    <location>
        <position position="145"/>
    </location>
    <ligand>
        <name>N-formimidoyl-L-glutamate</name>
        <dbReference type="ChEBI" id="CHEBI:58928"/>
    </ligand>
</feature>
<feature type="binding site" evidence="7">
    <location>
        <position position="246"/>
    </location>
    <ligand>
        <name>4-imidazolone-5-propanoate</name>
        <dbReference type="ChEBI" id="CHEBI:77893"/>
    </ligand>
</feature>
<feature type="binding site" evidence="7">
    <location>
        <position position="145"/>
    </location>
    <ligand>
        <name>4-imidazolone-5-propanoate</name>
        <dbReference type="ChEBI" id="CHEBI:77893"/>
    </ligand>
</feature>
<dbReference type="InterPro" id="IPR006680">
    <property type="entry name" value="Amidohydro-rel"/>
</dbReference>
<comment type="subcellular location">
    <subcellularLocation>
        <location evidence="7">Cytoplasm</location>
    </subcellularLocation>
</comment>
<dbReference type="InterPro" id="IPR032466">
    <property type="entry name" value="Metal_Hydrolase"/>
</dbReference>
<feature type="binding site" evidence="7">
    <location>
        <position position="323"/>
    </location>
    <ligand>
        <name>4-imidazolone-5-propanoate</name>
        <dbReference type="ChEBI" id="CHEBI:77893"/>
    </ligand>
</feature>
<protein>
    <recommendedName>
        <fullName evidence="1 7">Imidazolonepropionase</fullName>
        <ecNumber evidence="1 7">3.5.2.7</ecNumber>
    </recommendedName>
    <alternativeName>
        <fullName evidence="7">Imidazolone-5-propionate hydrolase</fullName>
    </alternativeName>
</protein>
<dbReference type="NCBIfam" id="TIGR01224">
    <property type="entry name" value="hutI"/>
    <property type="match status" value="1"/>
</dbReference>
<evidence type="ECO:0000313" key="9">
    <source>
        <dbReference type="EMBL" id="PWE18502.1"/>
    </source>
</evidence>
<evidence type="ECO:0000256" key="3">
    <source>
        <dbReference type="ARBA" id="ARBA00022801"/>
    </source>
</evidence>
<dbReference type="InterPro" id="IPR005920">
    <property type="entry name" value="HutI"/>
</dbReference>
<gene>
    <name evidence="7" type="primary">hutI</name>
    <name evidence="9" type="ORF">DDZ18_02540</name>
</gene>
<dbReference type="GO" id="GO:0005737">
    <property type="term" value="C:cytoplasm"/>
    <property type="evidence" value="ECO:0007669"/>
    <property type="project" value="UniProtKB-SubCell"/>
</dbReference>
<reference evidence="10" key="1">
    <citation type="submission" date="2018-05" db="EMBL/GenBank/DDBJ databases">
        <authorList>
            <person name="Liu B.-T."/>
        </authorList>
    </citation>
    <scope>NUCLEOTIDE SEQUENCE [LARGE SCALE GENOMIC DNA]</scope>
    <source>
        <strain evidence="10">WD6-1</strain>
    </source>
</reference>
<feature type="domain" description="Amidohydrolase-related" evidence="8">
    <location>
        <begin position="64"/>
        <end position="381"/>
    </location>
</feature>
<dbReference type="GO" id="GO:0008270">
    <property type="term" value="F:zinc ion binding"/>
    <property type="evidence" value="ECO:0007669"/>
    <property type="project" value="UniProtKB-UniRule"/>
</dbReference>
<keyword evidence="2 7" id="KW-0479">Metal-binding</keyword>
<keyword evidence="5 7" id="KW-0862">Zinc</keyword>
<dbReference type="PANTHER" id="PTHR42752">
    <property type="entry name" value="IMIDAZOLONEPROPIONASE"/>
    <property type="match status" value="1"/>
</dbReference>
<feature type="binding site" evidence="7">
    <location>
        <position position="243"/>
    </location>
    <ligand>
        <name>Zn(2+)</name>
        <dbReference type="ChEBI" id="CHEBI:29105"/>
    </ligand>
</feature>
<dbReference type="Proteomes" id="UP000245168">
    <property type="component" value="Unassembled WGS sequence"/>
</dbReference>
<dbReference type="PANTHER" id="PTHR42752:SF1">
    <property type="entry name" value="IMIDAZOLONEPROPIONASE-RELATED"/>
    <property type="match status" value="1"/>
</dbReference>
<dbReference type="EC" id="3.5.2.7" evidence="1 7"/>
<feature type="binding site" evidence="7">
    <location>
        <position position="320"/>
    </location>
    <ligand>
        <name>N-formimidoyl-L-glutamate</name>
        <dbReference type="ChEBI" id="CHEBI:58928"/>
    </ligand>
</feature>
<evidence type="ECO:0000256" key="4">
    <source>
        <dbReference type="ARBA" id="ARBA00022808"/>
    </source>
</evidence>
<keyword evidence="4 7" id="KW-0369">Histidine metabolism</keyword>
<comment type="function">
    <text evidence="7">Catalyzes the hydrolytic cleavage of the carbon-nitrogen bond in imidazolone-5-propanoate to yield N-formimidoyl-L-glutamate. It is the third step in the universal histidine degradation pathway.</text>
</comment>
<name>A0A2U2BWX1_9PROT</name>
<dbReference type="Gene3D" id="2.30.40.10">
    <property type="entry name" value="Urease, subunit C, domain 1"/>
    <property type="match status" value="1"/>
</dbReference>
<feature type="binding site" evidence="7">
    <location>
        <position position="73"/>
    </location>
    <ligand>
        <name>Zn(2+)</name>
        <dbReference type="ChEBI" id="CHEBI:29105"/>
    </ligand>
</feature>
<feature type="binding site" evidence="7">
    <location>
        <position position="75"/>
    </location>
    <ligand>
        <name>Fe(3+)</name>
        <dbReference type="ChEBI" id="CHEBI:29034"/>
    </ligand>
</feature>
<feature type="binding site" evidence="7">
    <location>
        <position position="318"/>
    </location>
    <ligand>
        <name>Zn(2+)</name>
        <dbReference type="ChEBI" id="CHEBI:29105"/>
    </ligand>
</feature>
<evidence type="ECO:0000313" key="10">
    <source>
        <dbReference type="Proteomes" id="UP000245168"/>
    </source>
</evidence>
<evidence type="ECO:0000256" key="7">
    <source>
        <dbReference type="HAMAP-Rule" id="MF_00372"/>
    </source>
</evidence>
<feature type="binding site" evidence="7">
    <location>
        <position position="73"/>
    </location>
    <ligand>
        <name>Fe(3+)</name>
        <dbReference type="ChEBI" id="CHEBI:29034"/>
    </ligand>
</feature>
<dbReference type="UniPathway" id="UPA00379">
    <property type="reaction ID" value="UER00551"/>
</dbReference>
<evidence type="ECO:0000259" key="8">
    <source>
        <dbReference type="Pfam" id="PF01979"/>
    </source>
</evidence>
<proteinExistence type="inferred from homology"/>
<dbReference type="RefSeq" id="WP_109251777.1">
    <property type="nucleotide sequence ID" value="NZ_QEXV01000001.1"/>
</dbReference>
<dbReference type="Gene3D" id="3.20.20.140">
    <property type="entry name" value="Metal-dependent hydrolases"/>
    <property type="match status" value="1"/>
</dbReference>
<evidence type="ECO:0000256" key="2">
    <source>
        <dbReference type="ARBA" id="ARBA00022723"/>
    </source>
</evidence>
<evidence type="ECO:0000256" key="6">
    <source>
        <dbReference type="ARBA" id="ARBA00023004"/>
    </source>
</evidence>
<keyword evidence="10" id="KW-1185">Reference proteome</keyword>
<comment type="pathway">
    <text evidence="7">Amino-acid degradation; L-histidine degradation into L-glutamate; N-formimidoyl-L-glutamate from L-histidine: step 3/3.</text>
</comment>
<keyword evidence="3 7" id="KW-0378">Hydrolase</keyword>
<feature type="binding site" evidence="7">
    <location>
        <position position="322"/>
    </location>
    <ligand>
        <name>N-formimidoyl-L-glutamate</name>
        <dbReference type="ChEBI" id="CHEBI:58928"/>
    </ligand>
</feature>
<evidence type="ECO:0000256" key="5">
    <source>
        <dbReference type="ARBA" id="ARBA00022833"/>
    </source>
</evidence>
<dbReference type="SUPFAM" id="SSF51338">
    <property type="entry name" value="Composite domain of metallo-dependent hydrolases"/>
    <property type="match status" value="1"/>
</dbReference>
<dbReference type="SUPFAM" id="SSF51556">
    <property type="entry name" value="Metallo-dependent hydrolases"/>
    <property type="match status" value="1"/>
</dbReference>
<keyword evidence="7" id="KW-0963">Cytoplasm</keyword>
<keyword evidence="6 7" id="KW-0408">Iron</keyword>
<dbReference type="Pfam" id="PF01979">
    <property type="entry name" value="Amidohydro_1"/>
    <property type="match status" value="1"/>
</dbReference>
<feature type="binding site" evidence="7">
    <location>
        <position position="178"/>
    </location>
    <ligand>
        <name>4-imidazolone-5-propanoate</name>
        <dbReference type="ChEBI" id="CHEBI:77893"/>
    </ligand>
</feature>
<sequence>MWDALWTDLDAATMAPDIDAAYGAIPDAAIGIADGRIAWIGPRAELPGAPESLAHETVSLGGAWVTPALVDCHTHLVFGGDRIGEFEKRLEGASYEEIARAGGGIKSTVAATRAASLDELVEAAIPRLEALKRGGVATVEIKSGYGLDVDTEIRMLEAAGRAAEAVGLRLRRTYLGLHALPEEYADRREAYVELICEKGLPQARAAGLVDAVDAFCETIGFTIEEVRRVFETARQLALPVRLHAEQLSDQGGAAMAAAFNALSADHLEYLDAAGVEAMAEAGTVAVLLPGAFYALGETRLPPVAALRERGVKMAVATDLNPGTSPLVSPTLAMNMACTLFGLTPEEALAGMTRNGAAALGLEDGIGTIETGKAADLAVWRISQPAEIAYWIGAAGPERLAIAGRLERMHA</sequence>
<dbReference type="EMBL" id="QEXV01000001">
    <property type="protein sequence ID" value="PWE18502.1"/>
    <property type="molecule type" value="Genomic_DNA"/>
</dbReference>
<dbReference type="InterPro" id="IPR011059">
    <property type="entry name" value="Metal-dep_hydrolase_composite"/>
</dbReference>
<comment type="caution">
    <text evidence="9">The sequence shown here is derived from an EMBL/GenBank/DDBJ whole genome shotgun (WGS) entry which is preliminary data.</text>
</comment>
<dbReference type="FunFam" id="3.20.20.140:FF:000007">
    <property type="entry name" value="Imidazolonepropionase"/>
    <property type="match status" value="1"/>
</dbReference>
<dbReference type="AlphaFoldDB" id="A0A2U2BWX1"/>
<dbReference type="GO" id="GO:0019556">
    <property type="term" value="P:L-histidine catabolic process to glutamate and formamide"/>
    <property type="evidence" value="ECO:0007669"/>
    <property type="project" value="UniProtKB-UniRule"/>
</dbReference>
<dbReference type="GO" id="GO:0050480">
    <property type="term" value="F:imidazolonepropionase activity"/>
    <property type="evidence" value="ECO:0007669"/>
    <property type="project" value="UniProtKB-UniRule"/>
</dbReference>